<dbReference type="Gene3D" id="1.25.40.10">
    <property type="entry name" value="Tetratricopeptide repeat domain"/>
    <property type="match status" value="1"/>
</dbReference>
<proteinExistence type="predicted"/>
<dbReference type="EMBL" id="CP002691">
    <property type="protein sequence ID" value="AEE53448.1"/>
    <property type="molecule type" value="Genomic_DNA"/>
</dbReference>
<accession>F4KUP5</accession>
<dbReference type="KEGG" id="hhy:Halhy_5625"/>
<evidence type="ECO:0000313" key="1">
    <source>
        <dbReference type="EMBL" id="AEE53448.1"/>
    </source>
</evidence>
<evidence type="ECO:0008006" key="3">
    <source>
        <dbReference type="Google" id="ProtNLM"/>
    </source>
</evidence>
<sequence length="423" mass="47375">MDQQRIMTLITHFFIPLQTFTFHSNYACHSIVSCGKITHMTYPNVAVFALCLLPLTGLSQSKEKWIDAPKSAWPQIALINTVQFKNGDRYIDPSFTYAGTGFLIDNGRDTLAATAKHALWIAKNKKSKAVEINAELKEWVMRPKGNTRDSAIMDRLLNEDPNEVLEGRGSSVTERDWIVFSVKITSAQLYPLKPRYTPLTPGEKVYILSNAYNDATTMVYEGTVLRKLGMDILIERNMQDHKGGSSGSPVIDANGFLIGIISSSSSDSKTGKGVSVAISTEYLANVLSKKAGLNDPKKDYGELLLKTAQERNAKAVIKQYLQLVQDPQNYYSYNLRSSDRNGLRETGIKLMEMKRFQDAVEILQFNARENSNFYLNYNLLAEAQLLHGDKKGAIKSYQVSTEKYPDAVNNPAFKALEKLLSKN</sequence>
<dbReference type="eggNOG" id="COG0265">
    <property type="taxonomic scope" value="Bacteria"/>
</dbReference>
<dbReference type="STRING" id="760192.Halhy_5625"/>
<reference evidence="1 2" key="1">
    <citation type="journal article" date="2011" name="Stand. Genomic Sci.">
        <title>Complete genome sequence of Haliscomenobacter hydrossis type strain (O).</title>
        <authorList>
            <consortium name="US DOE Joint Genome Institute (JGI-PGF)"/>
            <person name="Daligault H."/>
            <person name="Lapidus A."/>
            <person name="Zeytun A."/>
            <person name="Nolan M."/>
            <person name="Lucas S."/>
            <person name="Del Rio T.G."/>
            <person name="Tice H."/>
            <person name="Cheng J.F."/>
            <person name="Tapia R."/>
            <person name="Han C."/>
            <person name="Goodwin L."/>
            <person name="Pitluck S."/>
            <person name="Liolios K."/>
            <person name="Pagani I."/>
            <person name="Ivanova N."/>
            <person name="Huntemann M."/>
            <person name="Mavromatis K."/>
            <person name="Mikhailova N."/>
            <person name="Pati A."/>
            <person name="Chen A."/>
            <person name="Palaniappan K."/>
            <person name="Land M."/>
            <person name="Hauser L."/>
            <person name="Brambilla E.M."/>
            <person name="Rohde M."/>
            <person name="Verbarg S."/>
            <person name="Goker M."/>
            <person name="Bristow J."/>
            <person name="Eisen J.A."/>
            <person name="Markowitz V."/>
            <person name="Hugenholtz P."/>
            <person name="Kyrpides N.C."/>
            <person name="Klenk H.P."/>
            <person name="Woyke T."/>
        </authorList>
    </citation>
    <scope>NUCLEOTIDE SEQUENCE [LARGE SCALE GENOMIC DNA]</scope>
    <source>
        <strain evidence="2">ATCC 27775 / DSM 1100 / LMG 10767 / O</strain>
    </source>
</reference>
<reference key="2">
    <citation type="submission" date="2011-04" db="EMBL/GenBank/DDBJ databases">
        <title>Complete sequence of chromosome of Haliscomenobacter hydrossis DSM 1100.</title>
        <authorList>
            <consortium name="US DOE Joint Genome Institute (JGI-PGF)"/>
            <person name="Lucas S."/>
            <person name="Han J."/>
            <person name="Lapidus A."/>
            <person name="Bruce D."/>
            <person name="Goodwin L."/>
            <person name="Pitluck S."/>
            <person name="Peters L."/>
            <person name="Kyrpides N."/>
            <person name="Mavromatis K."/>
            <person name="Ivanova N."/>
            <person name="Ovchinnikova G."/>
            <person name="Pagani I."/>
            <person name="Daligault H."/>
            <person name="Detter J.C."/>
            <person name="Han C."/>
            <person name="Land M."/>
            <person name="Hauser L."/>
            <person name="Markowitz V."/>
            <person name="Cheng J.-F."/>
            <person name="Hugenholtz P."/>
            <person name="Woyke T."/>
            <person name="Wu D."/>
            <person name="Verbarg S."/>
            <person name="Frueling A."/>
            <person name="Brambilla E."/>
            <person name="Klenk H.-P."/>
            <person name="Eisen J.A."/>
        </authorList>
    </citation>
    <scope>NUCLEOTIDE SEQUENCE</scope>
    <source>
        <strain>DSM 1100</strain>
    </source>
</reference>
<dbReference type="SUPFAM" id="SSF48452">
    <property type="entry name" value="TPR-like"/>
    <property type="match status" value="1"/>
</dbReference>
<evidence type="ECO:0000313" key="2">
    <source>
        <dbReference type="Proteomes" id="UP000008461"/>
    </source>
</evidence>
<dbReference type="Proteomes" id="UP000008461">
    <property type="component" value="Chromosome"/>
</dbReference>
<dbReference type="InterPro" id="IPR009003">
    <property type="entry name" value="Peptidase_S1_PA"/>
</dbReference>
<keyword evidence="2" id="KW-1185">Reference proteome</keyword>
<dbReference type="HOGENOM" id="CLU_648545_0_0_10"/>
<dbReference type="InterPro" id="IPR011990">
    <property type="entry name" value="TPR-like_helical_dom_sf"/>
</dbReference>
<dbReference type="Pfam" id="PF13365">
    <property type="entry name" value="Trypsin_2"/>
    <property type="match status" value="1"/>
</dbReference>
<organism evidence="1 2">
    <name type="scientific">Haliscomenobacter hydrossis (strain ATCC 27775 / DSM 1100 / LMG 10767 / O)</name>
    <dbReference type="NCBI Taxonomy" id="760192"/>
    <lineage>
        <taxon>Bacteria</taxon>
        <taxon>Pseudomonadati</taxon>
        <taxon>Bacteroidota</taxon>
        <taxon>Saprospiria</taxon>
        <taxon>Saprospirales</taxon>
        <taxon>Haliscomenobacteraceae</taxon>
        <taxon>Haliscomenobacter</taxon>
    </lineage>
</organism>
<name>F4KUP5_HALH1</name>
<protein>
    <recommendedName>
        <fullName evidence="3">Serine protease</fullName>
    </recommendedName>
</protein>
<dbReference type="Gene3D" id="2.40.10.10">
    <property type="entry name" value="Trypsin-like serine proteases"/>
    <property type="match status" value="1"/>
</dbReference>
<dbReference type="AlphaFoldDB" id="F4KUP5"/>
<dbReference type="PROSITE" id="PS51257">
    <property type="entry name" value="PROKAR_LIPOPROTEIN"/>
    <property type="match status" value="1"/>
</dbReference>
<dbReference type="SUPFAM" id="SSF50494">
    <property type="entry name" value="Trypsin-like serine proteases"/>
    <property type="match status" value="1"/>
</dbReference>
<dbReference type="OrthoDB" id="1117006at2"/>
<gene>
    <name evidence="1" type="ordered locus">Halhy_5625</name>
</gene>
<dbReference type="InterPro" id="IPR043504">
    <property type="entry name" value="Peptidase_S1_PA_chymotrypsin"/>
</dbReference>
<dbReference type="eggNOG" id="COG0457">
    <property type="taxonomic scope" value="Bacteria"/>
</dbReference>